<evidence type="ECO:0000256" key="2">
    <source>
        <dbReference type="SAM" id="Phobius"/>
    </source>
</evidence>
<evidence type="ECO:0000313" key="4">
    <source>
        <dbReference type="Proteomes" id="UP001203512"/>
    </source>
</evidence>
<keyword evidence="2" id="KW-0472">Membrane</keyword>
<keyword evidence="2" id="KW-0812">Transmembrane</keyword>
<dbReference type="EMBL" id="JALKHS010000006">
    <property type="protein sequence ID" value="MCK0531332.1"/>
    <property type="molecule type" value="Genomic_DNA"/>
</dbReference>
<protein>
    <submittedName>
        <fullName evidence="3">Uncharacterized protein</fullName>
    </submittedName>
</protein>
<dbReference type="Proteomes" id="UP001203512">
    <property type="component" value="Unassembled WGS sequence"/>
</dbReference>
<feature type="compositionally biased region" description="Polar residues" evidence="1">
    <location>
        <begin position="1"/>
        <end position="18"/>
    </location>
</feature>
<keyword evidence="2" id="KW-1133">Transmembrane helix</keyword>
<gene>
    <name evidence="3" type="ORF">MU848_07020</name>
</gene>
<feature type="region of interest" description="Disordered" evidence="1">
    <location>
        <begin position="1"/>
        <end position="33"/>
    </location>
</feature>
<proteinExistence type="predicted"/>
<comment type="caution">
    <text evidence="3">The sequence shown here is derived from an EMBL/GenBank/DDBJ whole genome shotgun (WGS) entry which is preliminary data.</text>
</comment>
<feature type="transmembrane region" description="Helical" evidence="2">
    <location>
        <begin position="55"/>
        <end position="73"/>
    </location>
</feature>
<reference evidence="3 4" key="1">
    <citation type="submission" date="2022-04" db="EMBL/GenBank/DDBJ databases">
        <authorList>
            <person name="Huq M.A."/>
        </authorList>
    </citation>
    <scope>NUCLEOTIDE SEQUENCE [LARGE SCALE GENOMIC DNA]</scope>
    <source>
        <strain evidence="3 4">MAH-33</strain>
    </source>
</reference>
<evidence type="ECO:0000313" key="3">
    <source>
        <dbReference type="EMBL" id="MCK0531332.1"/>
    </source>
</evidence>
<keyword evidence="4" id="KW-1185">Reference proteome</keyword>
<accession>A0ABT0DW39</accession>
<organism evidence="3 4">
    <name type="scientific">Sphingobium agri</name>
    <dbReference type="NCBI Taxonomy" id="2933566"/>
    <lineage>
        <taxon>Bacteria</taxon>
        <taxon>Pseudomonadati</taxon>
        <taxon>Pseudomonadota</taxon>
        <taxon>Alphaproteobacteria</taxon>
        <taxon>Sphingomonadales</taxon>
        <taxon>Sphingomonadaceae</taxon>
        <taxon>Sphingobium</taxon>
    </lineage>
</organism>
<evidence type="ECO:0000256" key="1">
    <source>
        <dbReference type="SAM" id="MobiDB-lite"/>
    </source>
</evidence>
<sequence length="74" mass="8225">MIDLSPQPQDKTADTTELSAAPRHDSAIKTSSSKKHFQLFTYENAETGIQFCSRWAGPIVLLATLGLLGWWLFS</sequence>
<name>A0ABT0DW39_9SPHN</name>